<dbReference type="SUPFAM" id="SSF48452">
    <property type="entry name" value="TPR-like"/>
    <property type="match status" value="1"/>
</dbReference>
<dbReference type="Proteomes" id="UP000182130">
    <property type="component" value="Unassembled WGS sequence"/>
</dbReference>
<name>A0A1G8Y749_9MICC</name>
<dbReference type="AlphaFoldDB" id="A0A1G8Y749"/>
<dbReference type="STRING" id="1045773.SAMN05216555_1233"/>
<proteinExistence type="predicted"/>
<evidence type="ECO:0000313" key="2">
    <source>
        <dbReference type="Proteomes" id="UP000182130"/>
    </source>
</evidence>
<dbReference type="RefSeq" id="WP_074591475.1">
    <property type="nucleotide sequence ID" value="NZ_FNEI01000023.1"/>
</dbReference>
<protein>
    <submittedName>
        <fullName evidence="1">Tetratricopeptide repeat-containing protein</fullName>
    </submittedName>
</protein>
<reference evidence="2" key="1">
    <citation type="submission" date="2016-10" db="EMBL/GenBank/DDBJ databases">
        <authorList>
            <person name="Varghese N."/>
            <person name="Submissions S."/>
        </authorList>
    </citation>
    <scope>NUCLEOTIDE SEQUENCE [LARGE SCALE GENOMIC DNA]</scope>
    <source>
        <strain evidence="2">CGMCC 1.10783</strain>
    </source>
</reference>
<dbReference type="OrthoDB" id="4942368at2"/>
<dbReference type="EMBL" id="FNEI01000023">
    <property type="protein sequence ID" value="SDJ98652.1"/>
    <property type="molecule type" value="Genomic_DNA"/>
</dbReference>
<sequence>MTLITPEGMTDWPTAGFPGVRVNPDTLLPHVVNEDAMEAALAASTDPADRIMALLLEGHFGDAAEELAEARCNDPESFKLRIYEAELHRATNRFDRAVELFRQLLAESQGTSREPLIHQFLGRAHFVAGNVAAAVESFAKALDLRVEQAADASLIYSSAVALQRARNVLEMAP</sequence>
<keyword evidence="2" id="KW-1185">Reference proteome</keyword>
<dbReference type="Gene3D" id="1.25.40.10">
    <property type="entry name" value="Tetratricopeptide repeat domain"/>
    <property type="match status" value="1"/>
</dbReference>
<evidence type="ECO:0000313" key="1">
    <source>
        <dbReference type="EMBL" id="SDJ98652.1"/>
    </source>
</evidence>
<dbReference type="Pfam" id="PF14559">
    <property type="entry name" value="TPR_19"/>
    <property type="match status" value="1"/>
</dbReference>
<organism evidence="1 2">
    <name type="scientific">Arthrobacter cupressi</name>
    <dbReference type="NCBI Taxonomy" id="1045773"/>
    <lineage>
        <taxon>Bacteria</taxon>
        <taxon>Bacillati</taxon>
        <taxon>Actinomycetota</taxon>
        <taxon>Actinomycetes</taxon>
        <taxon>Micrococcales</taxon>
        <taxon>Micrococcaceae</taxon>
        <taxon>Arthrobacter</taxon>
    </lineage>
</organism>
<accession>A0A1G8Y749</accession>
<gene>
    <name evidence="1" type="ORF">SAMN05216555_1233</name>
</gene>
<dbReference type="InterPro" id="IPR011990">
    <property type="entry name" value="TPR-like_helical_dom_sf"/>
</dbReference>